<evidence type="ECO:0000256" key="1">
    <source>
        <dbReference type="SAM" id="Phobius"/>
    </source>
</evidence>
<name>A0A931AXI9_9FIRM</name>
<evidence type="ECO:0000313" key="2">
    <source>
        <dbReference type="EMBL" id="MBF8437866.1"/>
    </source>
</evidence>
<proteinExistence type="predicted"/>
<reference evidence="2" key="1">
    <citation type="submission" date="2020-11" db="EMBL/GenBank/DDBJ databases">
        <title>Halonatronomonas betainensis gen. nov., sp. nov. a novel haloalkaliphilic representative of the family Halanaerobiacae capable of betaine degradation.</title>
        <authorList>
            <person name="Boltyanskaya Y."/>
            <person name="Kevbrin V."/>
            <person name="Detkova E."/>
            <person name="Grouzdev D.S."/>
            <person name="Koziaeva V."/>
            <person name="Zhilina T."/>
        </authorList>
    </citation>
    <scope>NUCLEOTIDE SEQUENCE</scope>
    <source>
        <strain evidence="2">Z-7014</strain>
    </source>
</reference>
<dbReference type="AlphaFoldDB" id="A0A931AXI9"/>
<keyword evidence="1" id="KW-0812">Transmembrane</keyword>
<gene>
    <name evidence="2" type="ORF">I0Q91_12280</name>
</gene>
<sequence length="91" mass="10346">MLYLLPVVIALIITMMSASRSEDRLYRIVEENLHGRTEKKLNFKAIFKYIGVFLIITALLYLAIIIAPIVFGIVIIGAVLSSLRFGIFFRI</sequence>
<organism evidence="2 3">
    <name type="scientific">Halonatronomonas betaini</name>
    <dbReference type="NCBI Taxonomy" id="2778430"/>
    <lineage>
        <taxon>Bacteria</taxon>
        <taxon>Bacillati</taxon>
        <taxon>Bacillota</taxon>
        <taxon>Clostridia</taxon>
        <taxon>Halanaerobiales</taxon>
        <taxon>Halarsenatibacteraceae</taxon>
        <taxon>Halonatronomonas</taxon>
    </lineage>
</organism>
<protein>
    <submittedName>
        <fullName evidence="2">Uncharacterized protein</fullName>
    </submittedName>
</protein>
<dbReference type="RefSeq" id="WP_270454901.1">
    <property type="nucleotide sequence ID" value="NZ_JADPIE010000007.1"/>
</dbReference>
<keyword evidence="1" id="KW-0472">Membrane</keyword>
<comment type="caution">
    <text evidence="2">The sequence shown here is derived from an EMBL/GenBank/DDBJ whole genome shotgun (WGS) entry which is preliminary data.</text>
</comment>
<feature type="transmembrane region" description="Helical" evidence="1">
    <location>
        <begin position="49"/>
        <end position="80"/>
    </location>
</feature>
<dbReference type="EMBL" id="JADPIE010000007">
    <property type="protein sequence ID" value="MBF8437866.1"/>
    <property type="molecule type" value="Genomic_DNA"/>
</dbReference>
<evidence type="ECO:0000313" key="3">
    <source>
        <dbReference type="Proteomes" id="UP000621436"/>
    </source>
</evidence>
<accession>A0A931AXI9</accession>
<keyword evidence="3" id="KW-1185">Reference proteome</keyword>
<dbReference type="Proteomes" id="UP000621436">
    <property type="component" value="Unassembled WGS sequence"/>
</dbReference>
<keyword evidence="1" id="KW-1133">Transmembrane helix</keyword>